<dbReference type="Gene3D" id="2.30.110.10">
    <property type="entry name" value="Electron Transport, Fmn-binding Protein, Chain A"/>
    <property type="match status" value="1"/>
</dbReference>
<reference evidence="1" key="2">
    <citation type="journal article" date="2019" name="Nat. Commun.">
        <title>Spatiotemporal dynamics of multidrug resistant bacteria on intensive care unit surfaces.</title>
        <authorList>
            <person name="D'Souza A.W."/>
            <person name="Potter R.F."/>
            <person name="Wallace M."/>
            <person name="Shupe A."/>
            <person name="Patel S."/>
            <person name="Sun X."/>
            <person name="Gul D."/>
            <person name="Kwon J.H."/>
            <person name="Andleeb S."/>
            <person name="Burnham C.D."/>
            <person name="Dantas G."/>
        </authorList>
    </citation>
    <scope>NUCLEOTIDE SEQUENCE</scope>
    <source>
        <strain evidence="1">AL_065</strain>
    </source>
</reference>
<organism evidence="1 2">
    <name type="scientific">Acinetobacter lwoffii</name>
    <dbReference type="NCBI Taxonomy" id="28090"/>
    <lineage>
        <taxon>Bacteria</taxon>
        <taxon>Pseudomonadati</taxon>
        <taxon>Pseudomonadota</taxon>
        <taxon>Gammaproteobacteria</taxon>
        <taxon>Moraxellales</taxon>
        <taxon>Moraxellaceae</taxon>
        <taxon>Acinetobacter</taxon>
    </lineage>
</organism>
<protein>
    <submittedName>
        <fullName evidence="1">Pyridoxamine 5'-phosphate oxidase family protein</fullName>
    </submittedName>
</protein>
<evidence type="ECO:0000313" key="1">
    <source>
        <dbReference type="EMBL" id="QXR08802.1"/>
    </source>
</evidence>
<dbReference type="AlphaFoldDB" id="A0A4Q4DX94"/>
<sequence>MISDNEWQQIRQVVADAQRAAMHCPIATVNSKGFPSITPIGTVFLKKKTSTGFFFDTYSTTFSKNLQHQPMACIQAVNSSKLFWFHSLLKGKFKRYPGVRLYAEIGPLRPASPEEIQQVESRIRALKWTKGSQLIWSSFHHVREIKINSHRWVEYPNMNK</sequence>
<proteinExistence type="predicted"/>
<dbReference type="EMBL" id="CP078045">
    <property type="protein sequence ID" value="QXR08802.1"/>
    <property type="molecule type" value="Genomic_DNA"/>
</dbReference>
<gene>
    <name evidence="1" type="ORF">EVX74_007580</name>
</gene>
<dbReference type="RefSeq" id="WP_004731168.1">
    <property type="nucleotide sequence ID" value="NZ_CP046296.1"/>
</dbReference>
<reference evidence="1" key="3">
    <citation type="submission" date="2021-06" db="EMBL/GenBank/DDBJ databases">
        <authorList>
            <person name="Diorio-Toth L."/>
        </authorList>
    </citation>
    <scope>NUCLEOTIDE SEQUENCE</scope>
    <source>
        <strain evidence="1">AL_065</strain>
    </source>
</reference>
<evidence type="ECO:0000313" key="2">
    <source>
        <dbReference type="Proteomes" id="UP000293391"/>
    </source>
</evidence>
<name>A0A4Q4DX94_ACILW</name>
<dbReference type="InterPro" id="IPR012349">
    <property type="entry name" value="Split_barrel_FMN-bd"/>
</dbReference>
<accession>A0A4Q4DX94</accession>
<dbReference type="Proteomes" id="UP000293391">
    <property type="component" value="Chromosome"/>
</dbReference>
<reference evidence="1" key="1">
    <citation type="submission" date="2018-10" db="EMBL/GenBank/DDBJ databases">
        <authorList>
            <person name="D'Souza A.W."/>
            <person name="Potter R.F."/>
            <person name="Wallace M."/>
            <person name="Shupe A."/>
            <person name="Patel S."/>
            <person name="Sun S."/>
            <person name="Gul D."/>
            <person name="Kwon J.H."/>
            <person name="Andleeb S."/>
            <person name="Burnham C.-A.D."/>
            <person name="Dantas G."/>
        </authorList>
    </citation>
    <scope>NUCLEOTIDE SEQUENCE</scope>
    <source>
        <strain evidence="1">AL_065</strain>
    </source>
</reference>
<dbReference type="SUPFAM" id="SSF50475">
    <property type="entry name" value="FMN-binding split barrel"/>
    <property type="match status" value="1"/>
</dbReference>